<dbReference type="EMBL" id="QPEX01000010">
    <property type="protein sequence ID" value="RCS54125.1"/>
    <property type="molecule type" value="Genomic_DNA"/>
</dbReference>
<organism evidence="6 7">
    <name type="scientific">Bremerella cremea</name>
    <dbReference type="NCBI Taxonomy" id="1031537"/>
    <lineage>
        <taxon>Bacteria</taxon>
        <taxon>Pseudomonadati</taxon>
        <taxon>Planctomycetota</taxon>
        <taxon>Planctomycetia</taxon>
        <taxon>Pirellulales</taxon>
        <taxon>Pirellulaceae</taxon>
        <taxon>Bremerella</taxon>
    </lineage>
</organism>
<dbReference type="PROSITE" id="PS00665">
    <property type="entry name" value="DHDPS_1"/>
    <property type="match status" value="1"/>
</dbReference>
<dbReference type="PRINTS" id="PR00146">
    <property type="entry name" value="DHPICSNTHASE"/>
</dbReference>
<dbReference type="InterPro" id="IPR020624">
    <property type="entry name" value="Schiff_base-form_aldolases_CS"/>
</dbReference>
<keyword evidence="3 6" id="KW-0456">Lyase</keyword>
<dbReference type="SMART" id="SM01130">
    <property type="entry name" value="DHDPS"/>
    <property type="match status" value="1"/>
</dbReference>
<dbReference type="AlphaFoldDB" id="A0A368KWU4"/>
<sequence length="360" mass="39074">MNSRQTIRFRIRFPGHLRTSICQFSARDYWRIEYLKAGPSLEYNLRNHTLNTQKLTGLIAATYTPFHADGSLALSQIGPMVEYLLNSGVQGLYVCGSTGEGMSLTTAERKEVAAAYMNAADGRVPVLVQVGHNSLEDAKSLAAHAQEIGVAAISATCPSYFKIDSAATLATSMAQIAAAAPELPFYYYHIPSLTGSSIDIAQFMRMAGDSIPNLVGLKYTDTKLFEFQECQAIDGGRYDIVWGADEMLLGALASGAQAAIGSTYNVAAPLYANLIAAFEANDLPLARKLQLQSIEFIRIMGRFPFHSATKELLRALGHNLGTCRLPQRGLTQDETNALLDQLSTSAYFSPILAQTARAEV</sequence>
<keyword evidence="4" id="KW-0704">Schiff base</keyword>
<keyword evidence="2" id="KW-0963">Cytoplasm</keyword>
<comment type="caution">
    <text evidence="6">The sequence shown here is derived from an EMBL/GenBank/DDBJ whole genome shotgun (WGS) entry which is preliminary data.</text>
</comment>
<keyword evidence="5" id="KW-0119">Carbohydrate metabolism</keyword>
<dbReference type="InterPro" id="IPR002220">
    <property type="entry name" value="DapA-like"/>
</dbReference>
<proteinExistence type="predicted"/>
<dbReference type="Pfam" id="PF00701">
    <property type="entry name" value="DHDPS"/>
    <property type="match status" value="1"/>
</dbReference>
<dbReference type="SUPFAM" id="SSF51569">
    <property type="entry name" value="Aldolase"/>
    <property type="match status" value="1"/>
</dbReference>
<gene>
    <name evidence="6" type="ORF">DTL42_02965</name>
</gene>
<dbReference type="InterPro" id="IPR013785">
    <property type="entry name" value="Aldolase_TIM"/>
</dbReference>
<evidence type="ECO:0000256" key="1">
    <source>
        <dbReference type="ARBA" id="ARBA00004496"/>
    </source>
</evidence>
<evidence type="ECO:0000256" key="2">
    <source>
        <dbReference type="ARBA" id="ARBA00022490"/>
    </source>
</evidence>
<dbReference type="Gene3D" id="3.20.20.70">
    <property type="entry name" value="Aldolase class I"/>
    <property type="match status" value="1"/>
</dbReference>
<dbReference type="GO" id="GO:0005737">
    <property type="term" value="C:cytoplasm"/>
    <property type="evidence" value="ECO:0007669"/>
    <property type="project" value="UniProtKB-SubCell"/>
</dbReference>
<dbReference type="PANTHER" id="PTHR12128:SF21">
    <property type="entry name" value="N-ACETYLNEURAMINATE LYASE"/>
    <property type="match status" value="1"/>
</dbReference>
<comment type="subcellular location">
    <subcellularLocation>
        <location evidence="1">Cytoplasm</location>
    </subcellularLocation>
</comment>
<dbReference type="PANTHER" id="PTHR12128">
    <property type="entry name" value="DIHYDRODIPICOLINATE SYNTHASE"/>
    <property type="match status" value="1"/>
</dbReference>
<evidence type="ECO:0000313" key="7">
    <source>
        <dbReference type="Proteomes" id="UP000253562"/>
    </source>
</evidence>
<evidence type="ECO:0000256" key="3">
    <source>
        <dbReference type="ARBA" id="ARBA00023239"/>
    </source>
</evidence>
<name>A0A368KWU4_9BACT</name>
<evidence type="ECO:0000256" key="4">
    <source>
        <dbReference type="ARBA" id="ARBA00023270"/>
    </source>
</evidence>
<protein>
    <submittedName>
        <fullName evidence="6">N-acetylneuraminate lyase</fullName>
    </submittedName>
</protein>
<reference evidence="6 7" key="1">
    <citation type="submission" date="2018-07" db="EMBL/GenBank/DDBJ databases">
        <title>Comparative genomes isolates from brazilian mangrove.</title>
        <authorList>
            <person name="De Araujo J.E."/>
            <person name="Taketani R.G."/>
            <person name="Silva M.C.P."/>
            <person name="Lourenco M.V."/>
            <person name="Oliveira V.M."/>
            <person name="Andreote F.D."/>
        </authorList>
    </citation>
    <scope>NUCLEOTIDE SEQUENCE [LARGE SCALE GENOMIC DNA]</scope>
    <source>
        <strain evidence="6 7">HEX PRIS-MGV</strain>
    </source>
</reference>
<evidence type="ECO:0000313" key="6">
    <source>
        <dbReference type="EMBL" id="RCS54125.1"/>
    </source>
</evidence>
<evidence type="ECO:0000256" key="5">
    <source>
        <dbReference type="ARBA" id="ARBA00023277"/>
    </source>
</evidence>
<dbReference type="Proteomes" id="UP000253562">
    <property type="component" value="Unassembled WGS sequence"/>
</dbReference>
<dbReference type="OrthoDB" id="9771791at2"/>
<accession>A0A368KWU4</accession>
<dbReference type="GO" id="GO:0016829">
    <property type="term" value="F:lyase activity"/>
    <property type="evidence" value="ECO:0007669"/>
    <property type="project" value="UniProtKB-KW"/>
</dbReference>